<reference evidence="3" key="1">
    <citation type="submission" date="2017-09" db="EMBL/GenBank/DDBJ databases">
        <title>Depth-based differentiation of microbial function through sediment-hosted aquifers and enrichment of novel symbionts in the deep terrestrial subsurface.</title>
        <authorList>
            <person name="Probst A.J."/>
            <person name="Ladd B."/>
            <person name="Jarett J.K."/>
            <person name="Geller-Mcgrath D.E."/>
            <person name="Sieber C.M.K."/>
            <person name="Emerson J.B."/>
            <person name="Anantharaman K."/>
            <person name="Thomas B.C."/>
            <person name="Malmstrom R."/>
            <person name="Stieglmeier M."/>
            <person name="Klingl A."/>
            <person name="Woyke T."/>
            <person name="Ryan C.M."/>
            <person name="Banfield J.F."/>
        </authorList>
    </citation>
    <scope>NUCLEOTIDE SEQUENCE [LARGE SCALE GENOMIC DNA]</scope>
</reference>
<dbReference type="Proteomes" id="UP000231162">
    <property type="component" value="Unassembled WGS sequence"/>
</dbReference>
<dbReference type="EMBL" id="PEZX01000013">
    <property type="protein sequence ID" value="PIS07174.1"/>
    <property type="molecule type" value="Genomic_DNA"/>
</dbReference>
<organism evidence="2 3">
    <name type="scientific">Candidatus Berkelbacteria bacterium CG10_big_fil_rev_8_21_14_0_10_43_14</name>
    <dbReference type="NCBI Taxonomy" id="1974515"/>
    <lineage>
        <taxon>Bacteria</taxon>
        <taxon>Candidatus Berkelbacteria</taxon>
    </lineage>
</organism>
<feature type="transmembrane region" description="Helical" evidence="1">
    <location>
        <begin position="7"/>
        <end position="25"/>
    </location>
</feature>
<evidence type="ECO:0000313" key="2">
    <source>
        <dbReference type="EMBL" id="PIS07174.1"/>
    </source>
</evidence>
<keyword evidence="1" id="KW-0812">Transmembrane</keyword>
<evidence type="ECO:0000256" key="1">
    <source>
        <dbReference type="SAM" id="Phobius"/>
    </source>
</evidence>
<dbReference type="AlphaFoldDB" id="A0A2M6R973"/>
<feature type="transmembrane region" description="Helical" evidence="1">
    <location>
        <begin position="131"/>
        <end position="154"/>
    </location>
</feature>
<feature type="transmembrane region" description="Helical" evidence="1">
    <location>
        <begin position="82"/>
        <end position="100"/>
    </location>
</feature>
<keyword evidence="1" id="KW-0472">Membrane</keyword>
<gene>
    <name evidence="2" type="ORF">COT79_00730</name>
</gene>
<evidence type="ECO:0000313" key="3">
    <source>
        <dbReference type="Proteomes" id="UP000231162"/>
    </source>
</evidence>
<feature type="transmembrane region" description="Helical" evidence="1">
    <location>
        <begin position="206"/>
        <end position="222"/>
    </location>
</feature>
<comment type="caution">
    <text evidence="2">The sequence shown here is derived from an EMBL/GenBank/DDBJ whole genome shotgun (WGS) entry which is preliminary data.</text>
</comment>
<feature type="transmembrane region" description="Helical" evidence="1">
    <location>
        <begin position="55"/>
        <end position="76"/>
    </location>
</feature>
<accession>A0A2M6R973</accession>
<feature type="transmembrane region" description="Helical" evidence="1">
    <location>
        <begin position="160"/>
        <end position="177"/>
    </location>
</feature>
<keyword evidence="1" id="KW-1133">Transmembrane helix</keyword>
<protein>
    <submittedName>
        <fullName evidence="2">Uncharacterized protein</fullName>
    </submittedName>
</protein>
<proteinExistence type="predicted"/>
<sequence length="243" mass="28131">MNKENILLVVVIALSRFILGTTIAFILDIRLGYIAIALLTLQLLYDHFAKNFSPFLAVFTVALAYPIRSISMFYGLKIELNNISGLLLLSIFFYSAYMVIQWRKYESIYITVNKLSSKTHSDFFSSHIIEFLNSFILLALVIVFVPLVVSLLKIDAANAVPVYVLSTFFAITLLLCNKNILNKIFAQSHNILISLIFLILTQNKYITGLTISWFSIFVLFWYHRIYVERFADNYFTQTHYEKR</sequence>
<name>A0A2M6R973_9BACT</name>